<feature type="chain" id="PRO_5029936215" description="Carboxylic ester hydrolase" evidence="6">
    <location>
        <begin position="26"/>
        <end position="561"/>
    </location>
</feature>
<evidence type="ECO:0000313" key="9">
    <source>
        <dbReference type="Proteomes" id="UP000002358"/>
    </source>
</evidence>
<organism evidence="8 9">
    <name type="scientific">Nasonia vitripennis</name>
    <name type="common">Parasitic wasp</name>
    <dbReference type="NCBI Taxonomy" id="7425"/>
    <lineage>
        <taxon>Eukaryota</taxon>
        <taxon>Metazoa</taxon>
        <taxon>Ecdysozoa</taxon>
        <taxon>Arthropoda</taxon>
        <taxon>Hexapoda</taxon>
        <taxon>Insecta</taxon>
        <taxon>Pterygota</taxon>
        <taxon>Neoptera</taxon>
        <taxon>Endopterygota</taxon>
        <taxon>Hymenoptera</taxon>
        <taxon>Apocrita</taxon>
        <taxon>Proctotrupomorpha</taxon>
        <taxon>Chalcidoidea</taxon>
        <taxon>Pteromalidae</taxon>
        <taxon>Pteromalinae</taxon>
        <taxon>Nasonia</taxon>
    </lineage>
</organism>
<evidence type="ECO:0000256" key="5">
    <source>
        <dbReference type="ARBA" id="ARBA00023180"/>
    </source>
</evidence>
<evidence type="ECO:0000256" key="1">
    <source>
        <dbReference type="ARBA" id="ARBA00005964"/>
    </source>
</evidence>
<dbReference type="RefSeq" id="XP_031781464.1">
    <property type="nucleotide sequence ID" value="XM_031925604.2"/>
</dbReference>
<evidence type="ECO:0000256" key="4">
    <source>
        <dbReference type="ARBA" id="ARBA00023157"/>
    </source>
</evidence>
<keyword evidence="2" id="KW-0719">Serine esterase</keyword>
<dbReference type="Gene3D" id="3.40.50.1820">
    <property type="entry name" value="alpha/beta hydrolase"/>
    <property type="match status" value="1"/>
</dbReference>
<dbReference type="GeneID" id="100119864"/>
<evidence type="ECO:0000313" key="8">
    <source>
        <dbReference type="EnsemblMetazoa" id="XP_031781464"/>
    </source>
</evidence>
<dbReference type="SMR" id="A0A7M7Q654"/>
<proteinExistence type="inferred from homology"/>
<dbReference type="PROSITE" id="PS00941">
    <property type="entry name" value="CARBOXYLESTERASE_B_2"/>
    <property type="match status" value="1"/>
</dbReference>
<reference evidence="8" key="1">
    <citation type="submission" date="2021-01" db="UniProtKB">
        <authorList>
            <consortium name="EnsemblMetazoa"/>
        </authorList>
    </citation>
    <scope>IDENTIFICATION</scope>
</reference>
<dbReference type="AlphaFoldDB" id="A0A7M7Q654"/>
<evidence type="ECO:0000256" key="6">
    <source>
        <dbReference type="RuleBase" id="RU361235"/>
    </source>
</evidence>
<dbReference type="InterPro" id="IPR029058">
    <property type="entry name" value="AB_hydrolase_fold"/>
</dbReference>
<dbReference type="GO" id="GO:0052689">
    <property type="term" value="F:carboxylic ester hydrolase activity"/>
    <property type="evidence" value="ECO:0007669"/>
    <property type="project" value="UniProtKB-KW"/>
</dbReference>
<evidence type="ECO:0000256" key="2">
    <source>
        <dbReference type="ARBA" id="ARBA00022487"/>
    </source>
</evidence>
<dbReference type="Pfam" id="PF00135">
    <property type="entry name" value="COesterase"/>
    <property type="match status" value="1"/>
</dbReference>
<keyword evidence="4" id="KW-1015">Disulfide bond</keyword>
<feature type="domain" description="Carboxylesterase type B" evidence="7">
    <location>
        <begin position="29"/>
        <end position="544"/>
    </location>
</feature>
<name>A0A7M7Q654_NASVI</name>
<dbReference type="CTD" id="100119864"/>
<evidence type="ECO:0000259" key="7">
    <source>
        <dbReference type="Pfam" id="PF00135"/>
    </source>
</evidence>
<dbReference type="InterPro" id="IPR019826">
    <property type="entry name" value="Carboxylesterase_B_AS"/>
</dbReference>
<accession>A0A7M7Q654</accession>
<dbReference type="Proteomes" id="UP000002358">
    <property type="component" value="Unassembled WGS sequence"/>
</dbReference>
<comment type="similarity">
    <text evidence="1 6">Belongs to the type-B carboxylesterase/lipase family.</text>
</comment>
<dbReference type="InterPro" id="IPR002018">
    <property type="entry name" value="CarbesteraseB"/>
</dbReference>
<dbReference type="InterPro" id="IPR019819">
    <property type="entry name" value="Carboxylesterase_B_CS"/>
</dbReference>
<dbReference type="PANTHER" id="PTHR11559">
    <property type="entry name" value="CARBOXYLESTERASE"/>
    <property type="match status" value="1"/>
</dbReference>
<evidence type="ECO:0000256" key="3">
    <source>
        <dbReference type="ARBA" id="ARBA00022801"/>
    </source>
</evidence>
<protein>
    <recommendedName>
        <fullName evidence="6">Carboxylic ester hydrolase</fullName>
        <ecNumber evidence="6">3.1.1.-</ecNumber>
    </recommendedName>
</protein>
<feature type="signal peptide" evidence="6">
    <location>
        <begin position="1"/>
        <end position="25"/>
    </location>
</feature>
<dbReference type="SUPFAM" id="SSF53474">
    <property type="entry name" value="alpha/beta-Hydrolases"/>
    <property type="match status" value="1"/>
</dbReference>
<keyword evidence="5" id="KW-0325">Glycoprotein</keyword>
<dbReference type="InterPro" id="IPR050309">
    <property type="entry name" value="Type-B_Carboxylest/Lipase"/>
</dbReference>
<keyword evidence="3 6" id="KW-0378">Hydrolase</keyword>
<sequence>MAHCECTMRTLKLFVCLLILGVACADEEVTVDIPLGTLKGLKTTTVLSGMPYYSFKGIPYAKPPIGFHKFEPAVQPDPWIGVLDATKHRQTCVFFCMIRQGIMGDEDCLYLNVYTPEVNKDARKAVLVFIHPGGFNAGSGDDDVYGPDFLVEHDVVVVTFNSRLGAAGFLSTGDENAPGNIGLKDQVMVLNWIKENIYHFGGCRDRVTIVGMSSGAAAVEYHMLSPMSRGLFKGAIMQSGSALNPWAMEYNPKDMAFKLGEALGIKTTDTKELVNKLREFSVHEIVTATSEVSKLLNHMNGHMAAFVPVVEPDAGQAIFLTNDPWTLIKSDDIADVPVMIGTNLDETAFMAPMFLPNAEMMDKHFEFFLPDDLNATDARRKELSDMIRTFYLDGKELTVDSKEQFTTMTSDIFFVAGILMSSRIMSAREKSPIYEYLFSYYAPFGIMKNLFKKEEGVAHGDELGYLFYSNAFQNKPEPGSPAEKMTRTLTKLWANFAKEGNPTPSLDDDITVTWSPTGQDDNYLEINSVMKMDKGLHKDRINLWAQIYNDVLGDYAKLFNK</sequence>
<dbReference type="PROSITE" id="PS00122">
    <property type="entry name" value="CARBOXYLESTERASE_B_1"/>
    <property type="match status" value="1"/>
</dbReference>
<dbReference type="OrthoDB" id="19653at2759"/>
<dbReference type="InParanoid" id="A0A7M7Q654"/>
<keyword evidence="6" id="KW-0732">Signal</keyword>
<dbReference type="EC" id="3.1.1.-" evidence="6"/>
<keyword evidence="9" id="KW-1185">Reference proteome</keyword>
<dbReference type="EnsemblMetazoa" id="XM_031925604">
    <property type="protein sequence ID" value="XP_031781464"/>
    <property type="gene ID" value="GeneID_100119864"/>
</dbReference>